<evidence type="ECO:0000259" key="9">
    <source>
        <dbReference type="PROSITE" id="PS50928"/>
    </source>
</evidence>
<dbReference type="PROSITE" id="PS50928">
    <property type="entry name" value="ABC_TM1"/>
    <property type="match status" value="1"/>
</dbReference>
<accession>A0A3N1D247</accession>
<comment type="subcellular location">
    <subcellularLocation>
        <location evidence="1 7">Cell membrane</location>
        <topology evidence="1 7">Multi-pass membrane protein</topology>
    </subcellularLocation>
</comment>
<dbReference type="Gene3D" id="1.10.3720.10">
    <property type="entry name" value="MetI-like"/>
    <property type="match status" value="1"/>
</dbReference>
<evidence type="ECO:0000313" key="11">
    <source>
        <dbReference type="Proteomes" id="UP000272400"/>
    </source>
</evidence>
<dbReference type="InterPro" id="IPR050366">
    <property type="entry name" value="BP-dependent_transpt_permease"/>
</dbReference>
<keyword evidence="2 7" id="KW-0813">Transport</keyword>
<dbReference type="SUPFAM" id="SSF161098">
    <property type="entry name" value="MetI-like"/>
    <property type="match status" value="1"/>
</dbReference>
<dbReference type="AlphaFoldDB" id="A0A3N1D247"/>
<feature type="region of interest" description="Disordered" evidence="8">
    <location>
        <begin position="1"/>
        <end position="28"/>
    </location>
</feature>
<dbReference type="GO" id="GO:0005886">
    <property type="term" value="C:plasma membrane"/>
    <property type="evidence" value="ECO:0007669"/>
    <property type="project" value="UniProtKB-SubCell"/>
</dbReference>
<keyword evidence="5 7" id="KW-1133">Transmembrane helix</keyword>
<keyword evidence="11" id="KW-1185">Reference proteome</keyword>
<evidence type="ECO:0000256" key="5">
    <source>
        <dbReference type="ARBA" id="ARBA00022989"/>
    </source>
</evidence>
<keyword evidence="3" id="KW-1003">Cell membrane</keyword>
<keyword evidence="4 7" id="KW-0812">Transmembrane</keyword>
<evidence type="ECO:0000313" key="10">
    <source>
        <dbReference type="EMBL" id="ROO87607.1"/>
    </source>
</evidence>
<dbReference type="CDD" id="cd06261">
    <property type="entry name" value="TM_PBP2"/>
    <property type="match status" value="1"/>
</dbReference>
<feature type="transmembrane region" description="Helical" evidence="7">
    <location>
        <begin position="168"/>
        <end position="185"/>
    </location>
</feature>
<comment type="similarity">
    <text evidence="7">Belongs to the binding-protein-dependent transport system permease family.</text>
</comment>
<dbReference type="InterPro" id="IPR035906">
    <property type="entry name" value="MetI-like_sf"/>
</dbReference>
<dbReference type="PANTHER" id="PTHR43386">
    <property type="entry name" value="OLIGOPEPTIDE TRANSPORT SYSTEM PERMEASE PROTEIN APPC"/>
    <property type="match status" value="1"/>
</dbReference>
<protein>
    <submittedName>
        <fullName evidence="10">Peptide/nickel transport system permease protein</fullName>
    </submittedName>
</protein>
<feature type="transmembrane region" description="Helical" evidence="7">
    <location>
        <begin position="224"/>
        <end position="251"/>
    </location>
</feature>
<dbReference type="EMBL" id="RJKE01000001">
    <property type="protein sequence ID" value="ROO87607.1"/>
    <property type="molecule type" value="Genomic_DNA"/>
</dbReference>
<feature type="domain" description="ABC transmembrane type-1" evidence="9">
    <location>
        <begin position="103"/>
        <end position="292"/>
    </location>
</feature>
<dbReference type="Proteomes" id="UP000272400">
    <property type="component" value="Unassembled WGS sequence"/>
</dbReference>
<evidence type="ECO:0000256" key="6">
    <source>
        <dbReference type="ARBA" id="ARBA00023136"/>
    </source>
</evidence>
<dbReference type="OrthoDB" id="6637947at2"/>
<feature type="transmembrane region" description="Helical" evidence="7">
    <location>
        <begin position="39"/>
        <end position="61"/>
    </location>
</feature>
<evidence type="ECO:0000256" key="1">
    <source>
        <dbReference type="ARBA" id="ARBA00004651"/>
    </source>
</evidence>
<dbReference type="RefSeq" id="WP_123666870.1">
    <property type="nucleotide sequence ID" value="NZ_RJKE01000001.1"/>
</dbReference>
<evidence type="ECO:0000256" key="8">
    <source>
        <dbReference type="SAM" id="MobiDB-lite"/>
    </source>
</evidence>
<feature type="transmembrane region" description="Helical" evidence="7">
    <location>
        <begin position="105"/>
        <end position="129"/>
    </location>
</feature>
<evidence type="ECO:0000256" key="2">
    <source>
        <dbReference type="ARBA" id="ARBA00022448"/>
    </source>
</evidence>
<sequence>MKLKEAAPVSGHGDTATEPVGVAAEAEPRVPAGTKQGSVLVWLSYGWLVLAIGLALVAPLLPLPSYSVPVDVPRLGPGFTSFALLLGTDDLGRSELSRVISGAQVSLVVSACAGMFGFVVGSFFGLIAGYFRRHLDTGISLLTDVMLAFPPLILLLAIASIVTPNITTVVLALGVIGVPTFVRLARANTLSWSTREFVRAARNMGFGHRRILFREILPNVLPPLAAYLPIVMASMIVAEGSLSFLGLGIPAPRPSWGGMISAGQSALSDSPHIVIVPSMCIFLTVFALNQVGDHLRGRLDRTVRD</sequence>
<gene>
    <name evidence="10" type="ORF">EDD29_5225</name>
</gene>
<name>A0A3N1D247_9ACTN</name>
<reference evidence="10 11" key="1">
    <citation type="submission" date="2018-11" db="EMBL/GenBank/DDBJ databases">
        <title>Sequencing the genomes of 1000 actinobacteria strains.</title>
        <authorList>
            <person name="Klenk H.-P."/>
        </authorList>
    </citation>
    <scope>NUCLEOTIDE SEQUENCE [LARGE SCALE GENOMIC DNA]</scope>
    <source>
        <strain evidence="10 11">DSM 44254</strain>
    </source>
</reference>
<dbReference type="Pfam" id="PF00528">
    <property type="entry name" value="BPD_transp_1"/>
    <property type="match status" value="1"/>
</dbReference>
<dbReference type="GO" id="GO:0055085">
    <property type="term" value="P:transmembrane transport"/>
    <property type="evidence" value="ECO:0007669"/>
    <property type="project" value="InterPro"/>
</dbReference>
<proteinExistence type="inferred from homology"/>
<evidence type="ECO:0000256" key="4">
    <source>
        <dbReference type="ARBA" id="ARBA00022692"/>
    </source>
</evidence>
<dbReference type="InterPro" id="IPR000515">
    <property type="entry name" value="MetI-like"/>
</dbReference>
<comment type="caution">
    <text evidence="10">The sequence shown here is derived from an EMBL/GenBank/DDBJ whole genome shotgun (WGS) entry which is preliminary data.</text>
</comment>
<keyword evidence="6 7" id="KW-0472">Membrane</keyword>
<evidence type="ECO:0000256" key="3">
    <source>
        <dbReference type="ARBA" id="ARBA00022475"/>
    </source>
</evidence>
<organism evidence="10 11">
    <name type="scientific">Actinocorallia herbida</name>
    <dbReference type="NCBI Taxonomy" id="58109"/>
    <lineage>
        <taxon>Bacteria</taxon>
        <taxon>Bacillati</taxon>
        <taxon>Actinomycetota</taxon>
        <taxon>Actinomycetes</taxon>
        <taxon>Streptosporangiales</taxon>
        <taxon>Thermomonosporaceae</taxon>
        <taxon>Actinocorallia</taxon>
    </lineage>
</organism>
<evidence type="ECO:0000256" key="7">
    <source>
        <dbReference type="RuleBase" id="RU363032"/>
    </source>
</evidence>
<feature type="transmembrane region" description="Helical" evidence="7">
    <location>
        <begin position="271"/>
        <end position="291"/>
    </location>
</feature>
<dbReference type="PANTHER" id="PTHR43386:SF1">
    <property type="entry name" value="D,D-DIPEPTIDE TRANSPORT SYSTEM PERMEASE PROTEIN DDPC-RELATED"/>
    <property type="match status" value="1"/>
</dbReference>
<feature type="transmembrane region" description="Helical" evidence="7">
    <location>
        <begin position="141"/>
        <end position="162"/>
    </location>
</feature>